<dbReference type="InterPro" id="IPR050676">
    <property type="entry name" value="IL-12"/>
</dbReference>
<keyword evidence="2" id="KW-1015">Disulfide bond</keyword>
<dbReference type="SUPFAM" id="SSF49265">
    <property type="entry name" value="Fibronectin type III"/>
    <property type="match status" value="2"/>
</dbReference>
<dbReference type="GO" id="GO:0004896">
    <property type="term" value="F:cytokine receptor activity"/>
    <property type="evidence" value="ECO:0007669"/>
    <property type="project" value="UniProtKB-UniRule"/>
</dbReference>
<evidence type="ECO:0000256" key="2">
    <source>
        <dbReference type="ARBA" id="ARBA00023157"/>
    </source>
</evidence>
<comment type="similarity">
    <text evidence="4">Belongs to the IL-12B family.</text>
</comment>
<dbReference type="GO" id="GO:0005125">
    <property type="term" value="F:cytokine activity"/>
    <property type="evidence" value="ECO:0007669"/>
    <property type="project" value="UniProtKB-KW"/>
</dbReference>
<dbReference type="InterPro" id="IPR036116">
    <property type="entry name" value="FN3_sf"/>
</dbReference>
<evidence type="ECO:0000256" key="3">
    <source>
        <dbReference type="ARBA" id="ARBA00023180"/>
    </source>
</evidence>
<evidence type="ECO:0000259" key="5">
    <source>
        <dbReference type="Pfam" id="PF10420"/>
    </source>
</evidence>
<feature type="domain" description="Interleukin-12 beta central" evidence="5">
    <location>
        <begin position="116"/>
        <end position="195"/>
    </location>
</feature>
<reference evidence="6" key="1">
    <citation type="journal article" date="2014" name="Fish Shellfish Immunol.">
        <title>Rock bream (Oplegnathus fasciatus) IL-12p40: Identification, expression, and effect on bacterial infection.</title>
        <authorList>
            <person name="Zhang L."/>
            <person name="Zhang B.C."/>
            <person name="Hu Y.H."/>
        </authorList>
    </citation>
    <scope>NUCLEOTIDE SEQUENCE</scope>
    <source>
        <strain evidence="6">IL12-1068</strain>
    </source>
</reference>
<dbReference type="PANTHER" id="PTHR48485">
    <property type="entry name" value="INTERLEUKIN-12 SUBUNIT BETA-RELATED"/>
    <property type="match status" value="1"/>
</dbReference>
<comment type="subcellular location">
    <subcellularLocation>
        <location evidence="4">Secreted</location>
    </subcellularLocation>
</comment>
<evidence type="ECO:0000256" key="1">
    <source>
        <dbReference type="ARBA" id="ARBA00022729"/>
    </source>
</evidence>
<dbReference type="GO" id="GO:0005615">
    <property type="term" value="C:extracellular space"/>
    <property type="evidence" value="ECO:0007669"/>
    <property type="project" value="UniProtKB-KW"/>
</dbReference>
<keyword evidence="3 4" id="KW-0325">Glycoprotein</keyword>
<accession>A0A060CYR5</accession>
<feature type="chain" id="PRO_5016482547" description="Interleukin-12 subunit beta" evidence="4">
    <location>
        <begin position="22"/>
        <end position="361"/>
    </location>
</feature>
<dbReference type="InterPro" id="IPR013783">
    <property type="entry name" value="Ig-like_fold"/>
</dbReference>
<keyword evidence="4" id="KW-0393">Immunoglobulin domain</keyword>
<keyword evidence="1 4" id="KW-0732">Signal</keyword>
<name>A0A060CYR5_OPLFA</name>
<dbReference type="Gene3D" id="2.60.40.10">
    <property type="entry name" value="Immunoglobulins"/>
    <property type="match status" value="3"/>
</dbReference>
<sequence>MKTLSLWICGLLFTSLTGAHGLSHFPENFVVAKKANANPVTLTCGTKTDGAVTWKFEGEVLEDVGFEDKLQQDGQNLTASKLDSPMFGEYSCWRGVEMLSSTHLLLEADGGRESDSLLSCRAKSYDCNFGCKWTISGYTAARLGLGNDCSEGGESCHWVNSSDQLLDGGFQFELSHSLSPYAEESTMLELTAEAINDLSILRTTKRFYLRDIIQPDSPQIVRCQEVDQDLNVTIDPPASWSTPHSFFSLEHEIEYTFIDNGQNGFSSSTLIPKRISKLRVRSRDALVLSTWSQWTPWKNVTYWYYLNSTLSASALSLFLHVYRVLSCPLPSCFSLTVSGCLPLGQTHTDGQEITQHSPEAQ</sequence>
<keyword evidence="4" id="KW-0202">Cytokine</keyword>
<keyword evidence="4" id="KW-0964">Secreted</keyword>
<dbReference type="PRINTS" id="PR01928">
    <property type="entry name" value="INTRLEUKN12B"/>
</dbReference>
<gene>
    <name evidence="4" type="primary">IL12B</name>
</gene>
<dbReference type="InterPro" id="IPR019482">
    <property type="entry name" value="IL-12_beta_cen-dom"/>
</dbReference>
<dbReference type="Pfam" id="PF10420">
    <property type="entry name" value="IL12p40_C"/>
    <property type="match status" value="1"/>
</dbReference>
<dbReference type="PANTHER" id="PTHR48485:SF3">
    <property type="entry name" value="INTERLEUKIN-12 SUBUNIT BETA"/>
    <property type="match status" value="1"/>
</dbReference>
<organism evidence="6">
    <name type="scientific">Oplegnathus fasciatus</name>
    <name type="common">Barred knifejaw</name>
    <name type="synonym">Scaradon fasciatus</name>
    <dbReference type="NCBI Taxonomy" id="163134"/>
    <lineage>
        <taxon>Eukaryota</taxon>
        <taxon>Metazoa</taxon>
        <taxon>Chordata</taxon>
        <taxon>Craniata</taxon>
        <taxon>Vertebrata</taxon>
        <taxon>Euteleostomi</taxon>
        <taxon>Actinopterygii</taxon>
        <taxon>Neopterygii</taxon>
        <taxon>Teleostei</taxon>
        <taxon>Neoteleostei</taxon>
        <taxon>Acanthomorphata</taxon>
        <taxon>Eupercaria</taxon>
        <taxon>Centrarchiformes</taxon>
        <taxon>Terapontoidei</taxon>
        <taxon>Oplegnathidae</taxon>
        <taxon>Oplegnathus</taxon>
    </lineage>
</organism>
<feature type="signal peptide" evidence="4">
    <location>
        <begin position="1"/>
        <end position="21"/>
    </location>
</feature>
<comment type="subunit">
    <text evidence="4">Heterodimer with IL12A; disulfide-linked. The heterodimer is known as interleukin IL-12.</text>
</comment>
<proteinExistence type="evidence at transcript level"/>
<evidence type="ECO:0000313" key="6">
    <source>
        <dbReference type="EMBL" id="AIB04025.1"/>
    </source>
</evidence>
<protein>
    <recommendedName>
        <fullName evidence="4">Interleukin-12 subunit beta</fullName>
        <shortName evidence="4">IL-12B</shortName>
    </recommendedName>
    <alternativeName>
        <fullName evidence="4">Cytotoxic lymphocyte maturation factor 40 kDa subunit</fullName>
    </alternativeName>
    <alternativeName>
        <fullName evidence="4">IL-12 subunit p40</fullName>
    </alternativeName>
</protein>
<dbReference type="AlphaFoldDB" id="A0A060CYR5"/>
<dbReference type="InterPro" id="IPR015528">
    <property type="entry name" value="IL-12_beta"/>
</dbReference>
<evidence type="ECO:0000256" key="4">
    <source>
        <dbReference type="RuleBase" id="RU281113"/>
    </source>
</evidence>
<dbReference type="EMBL" id="KJ143630">
    <property type="protein sequence ID" value="AIB04025.1"/>
    <property type="molecule type" value="mRNA"/>
</dbReference>